<feature type="compositionally biased region" description="Pro residues" evidence="2">
    <location>
        <begin position="429"/>
        <end position="440"/>
    </location>
</feature>
<name>K0SFR5_THAOC</name>
<keyword evidence="1" id="KW-0175">Coiled coil</keyword>
<feature type="region of interest" description="Disordered" evidence="2">
    <location>
        <begin position="521"/>
        <end position="562"/>
    </location>
</feature>
<feature type="compositionally biased region" description="Acidic residues" evidence="2">
    <location>
        <begin position="450"/>
        <end position="459"/>
    </location>
</feature>
<feature type="coiled-coil region" evidence="1">
    <location>
        <begin position="4"/>
        <end position="49"/>
    </location>
</feature>
<dbReference type="Proteomes" id="UP000266841">
    <property type="component" value="Unassembled WGS sequence"/>
</dbReference>
<sequence>MDRIDQLIAMVSDLQSTVNAQRREIHELKDTVRRQGEDTKEELASLMDEVQFLRRWKVKAPHGGEDILEEFEAAIATLQTSDDAFGCYARVEGTRVGPYFDYNIFKPYWKDLAQAMETSAHLRQIKDSSSLFLNKLSIGNEPARLIGDAFKTSNLRALYLTDVDCTNVFCADMLSSPVLETFHINQQHVNKRNILAREQDVELLKGVIEDHPSLNTLELKCCGPPKPSPSLIPIILASSHLLRRIDIHDCNLATFGSASIADFIASNPGLQGMFLQDNHLDDSDAGLIGAALMTNCNLTRLSLAGNKITEHGRQGLLSAMFCVGNLNSISDCNHTCDVGLGQKDDQGGPYYTSRHRFVPPCDLPRINCYERAKQLKMLAIISAPWEKTVNTSLLRDMPSQLLPDVLGLVQTYPIDELALNIMTELVPDPDVPPNYPPDPVTSPYGQQDPWESETDDEYPAEPTAEERNSVQQLKCLAITFDIMRKWGARGYIADRPERSHQLGLQLTPPRTSDAAFEVRGRQRRRRERRLTPLQRTTDRGWTKPPGTPAGNVTRYAALGSLD</sequence>
<proteinExistence type="predicted"/>
<organism evidence="3 4">
    <name type="scientific">Thalassiosira oceanica</name>
    <name type="common">Marine diatom</name>
    <dbReference type="NCBI Taxonomy" id="159749"/>
    <lineage>
        <taxon>Eukaryota</taxon>
        <taxon>Sar</taxon>
        <taxon>Stramenopiles</taxon>
        <taxon>Ochrophyta</taxon>
        <taxon>Bacillariophyta</taxon>
        <taxon>Coscinodiscophyceae</taxon>
        <taxon>Thalassiosirophycidae</taxon>
        <taxon>Thalassiosirales</taxon>
        <taxon>Thalassiosiraceae</taxon>
        <taxon>Thalassiosira</taxon>
    </lineage>
</organism>
<evidence type="ECO:0000313" key="3">
    <source>
        <dbReference type="EMBL" id="EJK63854.1"/>
    </source>
</evidence>
<accession>K0SFR5</accession>
<dbReference type="AlphaFoldDB" id="K0SFR5"/>
<dbReference type="OrthoDB" id="120976at2759"/>
<feature type="region of interest" description="Disordered" evidence="2">
    <location>
        <begin position="428"/>
        <end position="468"/>
    </location>
</feature>
<evidence type="ECO:0000256" key="1">
    <source>
        <dbReference type="SAM" id="Coils"/>
    </source>
</evidence>
<evidence type="ECO:0000256" key="2">
    <source>
        <dbReference type="SAM" id="MobiDB-lite"/>
    </source>
</evidence>
<reference evidence="3 4" key="1">
    <citation type="journal article" date="2012" name="Genome Biol.">
        <title>Genome and low-iron response of an oceanic diatom adapted to chronic iron limitation.</title>
        <authorList>
            <person name="Lommer M."/>
            <person name="Specht M."/>
            <person name="Roy A.S."/>
            <person name="Kraemer L."/>
            <person name="Andreson R."/>
            <person name="Gutowska M.A."/>
            <person name="Wolf J."/>
            <person name="Bergner S.V."/>
            <person name="Schilhabel M.B."/>
            <person name="Klostermeier U.C."/>
            <person name="Beiko R.G."/>
            <person name="Rosenstiel P."/>
            <person name="Hippler M."/>
            <person name="Laroche J."/>
        </authorList>
    </citation>
    <scope>NUCLEOTIDE SEQUENCE [LARGE SCALE GENOMIC DNA]</scope>
    <source>
        <strain evidence="3 4">CCMP1005</strain>
    </source>
</reference>
<keyword evidence="4" id="KW-1185">Reference proteome</keyword>
<gene>
    <name evidence="3" type="ORF">THAOC_15466</name>
</gene>
<comment type="caution">
    <text evidence="3">The sequence shown here is derived from an EMBL/GenBank/DDBJ whole genome shotgun (WGS) entry which is preliminary data.</text>
</comment>
<evidence type="ECO:0008006" key="5">
    <source>
        <dbReference type="Google" id="ProtNLM"/>
    </source>
</evidence>
<dbReference type="EMBL" id="AGNL01017952">
    <property type="protein sequence ID" value="EJK63854.1"/>
    <property type="molecule type" value="Genomic_DNA"/>
</dbReference>
<dbReference type="Gene3D" id="3.80.10.10">
    <property type="entry name" value="Ribonuclease Inhibitor"/>
    <property type="match status" value="1"/>
</dbReference>
<dbReference type="SUPFAM" id="SSF52047">
    <property type="entry name" value="RNI-like"/>
    <property type="match status" value="1"/>
</dbReference>
<dbReference type="InterPro" id="IPR032675">
    <property type="entry name" value="LRR_dom_sf"/>
</dbReference>
<protein>
    <recommendedName>
        <fullName evidence="5">RNI-like protein</fullName>
    </recommendedName>
</protein>
<evidence type="ECO:0000313" key="4">
    <source>
        <dbReference type="Proteomes" id="UP000266841"/>
    </source>
</evidence>